<proteinExistence type="predicted"/>
<feature type="domain" description="Thiopeptide-type bacteriocin biosynthesis" evidence="2">
    <location>
        <begin position="752"/>
        <end position="1004"/>
    </location>
</feature>
<evidence type="ECO:0000313" key="3">
    <source>
        <dbReference type="EMBL" id="GAA2046477.1"/>
    </source>
</evidence>
<dbReference type="Pfam" id="PF14028">
    <property type="entry name" value="Lant_dehydr_C"/>
    <property type="match status" value="1"/>
</dbReference>
<dbReference type="Pfam" id="PF04738">
    <property type="entry name" value="Lant_dehydr_N"/>
    <property type="match status" value="1"/>
</dbReference>
<feature type="domain" description="Lantibiotic dehydratase N-terminal" evidence="1">
    <location>
        <begin position="48"/>
        <end position="684"/>
    </location>
</feature>
<dbReference type="Proteomes" id="UP001500751">
    <property type="component" value="Unassembled WGS sequence"/>
</dbReference>
<organism evidence="3 4">
    <name type="scientific">Catenulispora yoronensis</name>
    <dbReference type="NCBI Taxonomy" id="450799"/>
    <lineage>
        <taxon>Bacteria</taxon>
        <taxon>Bacillati</taxon>
        <taxon>Actinomycetota</taxon>
        <taxon>Actinomycetes</taxon>
        <taxon>Catenulisporales</taxon>
        <taxon>Catenulisporaceae</taxon>
        <taxon>Catenulispora</taxon>
    </lineage>
</organism>
<dbReference type="InterPro" id="IPR006827">
    <property type="entry name" value="Lant_deHydtase_N"/>
</dbReference>
<evidence type="ECO:0000259" key="1">
    <source>
        <dbReference type="Pfam" id="PF04738"/>
    </source>
</evidence>
<name>A0ABP5GHC7_9ACTN</name>
<reference evidence="4" key="1">
    <citation type="journal article" date="2019" name="Int. J. Syst. Evol. Microbiol.">
        <title>The Global Catalogue of Microorganisms (GCM) 10K type strain sequencing project: providing services to taxonomists for standard genome sequencing and annotation.</title>
        <authorList>
            <consortium name="The Broad Institute Genomics Platform"/>
            <consortium name="The Broad Institute Genome Sequencing Center for Infectious Disease"/>
            <person name="Wu L."/>
            <person name="Ma J."/>
        </authorList>
    </citation>
    <scope>NUCLEOTIDE SEQUENCE [LARGE SCALE GENOMIC DNA]</scope>
    <source>
        <strain evidence="4">JCM 16014</strain>
    </source>
</reference>
<sequence length="1017" mass="110381">MPAQRWTYQWSPVAILRASTDPGGLDLPEDQALSGAQATAWLAGLWRRDDVRMALACASPALCHQIEALATRPSNDAKQVRRTVLATAAYLLRWQRRPTPFGRFAGVGVVRIGATAKARFGNDHTAWLRVDAGWLAPVIRRLHQSTELAPLLRVVANDTAEIRGERIVIPGAASDLDTQSLAPLEASIGATRPMRFVMDAAREPVTVAELADALREQFPGVANAKIHVLLRDLIDQQFLISALRAPMTEPDALAYLCDELAAIGAGALPQVADLFTGLLAIRDRLGSGTRPGQIAARMNEVNPSADTLLLTDVALDSEVQIPEPVAREAADAAAILLRLSPYALGFPAWRDYHARFRARYGTGALVPVPDLISDAGLGVPAGYMGSAAEQPARQVTARDEKLLALIQTAVIDGSSEIVLTPSIIDDLAAVSAADLAPPASLEIAFEIHSSSVEELGRGRFRLSVTGTPRPGSSMAGRHLRLLPDDDRASIAAVLAATEPDTLAAQLSFAPRKRRNENLVRTGVILPHVIPIGEDRSRYARPIDVSDLAVTADDTRFHLVQISTNQRIAPRALHALEAAIQIPPLARFLSDVVTARGTVYQGFAFGAAARQPYLPAIRYRRTILSPARWLLHVSDLPSKAATDQDWDDALTRWRHRWHVPDHVAIVEHDRRQPIDLGHRIHRMVLRSRLERSGTAELRHAAAAEDLAWLGRAHEVLLPLALHNPNAAAHRPAATSARPVTLDQTELPGASDVLYAQLHTHPAREAEVLTDHLPLLLADLGDLTAAWWFRRHRSLRHPQAEPFLALHIQLTTPTDYGAAATQVAAWAGLLRRKRLMSHLTLASYQPLRGRYGDGDAEPAARLVFAADSAAALAQIAVAARTGTSAQALTVAGAVDLAVAFAGPTALDWLIRSLAQDRGPLSPALRDQSLQLADPDRQRARFHQLAGADQITAAWRARAGALSSYADILSAQRDPETVLLPLLRAHHNRAMGVEPDAERLTFRLARLYALRALATKQKET</sequence>
<evidence type="ECO:0000313" key="4">
    <source>
        <dbReference type="Proteomes" id="UP001500751"/>
    </source>
</evidence>
<evidence type="ECO:0000259" key="2">
    <source>
        <dbReference type="Pfam" id="PF14028"/>
    </source>
</evidence>
<keyword evidence="4" id="KW-1185">Reference proteome</keyword>
<dbReference type="InterPro" id="IPR023809">
    <property type="entry name" value="Thiopep_bacteriocin_synth_dom"/>
</dbReference>
<accession>A0ABP5GHC7</accession>
<dbReference type="NCBIfam" id="TIGR03891">
    <property type="entry name" value="thiopep_ocin"/>
    <property type="match status" value="1"/>
</dbReference>
<gene>
    <name evidence="3" type="ORF">GCM10009839_58540</name>
</gene>
<protein>
    <submittedName>
        <fullName evidence="3">Lantibiotic dehydratase</fullName>
    </submittedName>
</protein>
<comment type="caution">
    <text evidence="3">The sequence shown here is derived from an EMBL/GenBank/DDBJ whole genome shotgun (WGS) entry which is preliminary data.</text>
</comment>
<dbReference type="EMBL" id="BAAAQN010000041">
    <property type="protein sequence ID" value="GAA2046477.1"/>
    <property type="molecule type" value="Genomic_DNA"/>
</dbReference>